<dbReference type="InterPro" id="IPR009097">
    <property type="entry name" value="Cyclic_Pdiesterase"/>
</dbReference>
<dbReference type="Proteomes" id="UP000243745">
    <property type="component" value="Unassembled WGS sequence"/>
</dbReference>
<dbReference type="EC" id="3.1.4.58" evidence="2"/>
<name>A0A662ZII8_9GAMM</name>
<feature type="active site" description="Proton donor" evidence="2">
    <location>
        <position position="40"/>
    </location>
</feature>
<accession>A0A662ZII8</accession>
<dbReference type="Gene3D" id="3.90.1140.10">
    <property type="entry name" value="Cyclic phosphodiesterase"/>
    <property type="match status" value="1"/>
</dbReference>
<sequence>MRLFIAIRLSDEMTAELCRIQQEMRNLGITGRYSPPDNLHLTLAFIGDHDDPEIIMNAISEAVFTPFEIRLGRNGCFGNICWTGICRNDRLVRLVKDIRGALVRNGIPFDGKDFRPHITLLRKTSDTETAGKIKTVPVSMTADRISLMKSDFTADGVRYTEIGTVRAAKPA</sequence>
<keyword evidence="4" id="KW-1185">Reference proteome</keyword>
<dbReference type="AlphaFoldDB" id="A0A662ZII8"/>
<evidence type="ECO:0000256" key="1">
    <source>
        <dbReference type="ARBA" id="ARBA00022801"/>
    </source>
</evidence>
<dbReference type="GO" id="GO:0016874">
    <property type="term" value="F:ligase activity"/>
    <property type="evidence" value="ECO:0007669"/>
    <property type="project" value="UniProtKB-KW"/>
</dbReference>
<comment type="function">
    <text evidence="2">Hydrolyzes RNA 2',3'-cyclic phosphodiester to an RNA 2'-phosphomonoester.</text>
</comment>
<evidence type="ECO:0000313" key="3">
    <source>
        <dbReference type="EMBL" id="SFP54655.1"/>
    </source>
</evidence>
<dbReference type="PANTHER" id="PTHR35561:SF1">
    <property type="entry name" value="RNA 2',3'-CYCLIC PHOSPHODIESTERASE"/>
    <property type="match status" value="1"/>
</dbReference>
<organism evidence="3 4">
    <name type="scientific">Ruminobacter amylophilus</name>
    <dbReference type="NCBI Taxonomy" id="867"/>
    <lineage>
        <taxon>Bacteria</taxon>
        <taxon>Pseudomonadati</taxon>
        <taxon>Pseudomonadota</taxon>
        <taxon>Gammaproteobacteria</taxon>
        <taxon>Aeromonadales</taxon>
        <taxon>Succinivibrionaceae</taxon>
        <taxon>Ruminobacter</taxon>
    </lineage>
</organism>
<comment type="similarity">
    <text evidence="2">Belongs to the 2H phosphoesterase superfamily. ThpR family.</text>
</comment>
<keyword evidence="1 2" id="KW-0378">Hydrolase</keyword>
<dbReference type="OrthoDB" id="7061261at2"/>
<dbReference type="GO" id="GO:0008664">
    <property type="term" value="F:RNA 2',3'-cyclic 3'-phosphodiesterase activity"/>
    <property type="evidence" value="ECO:0007669"/>
    <property type="project" value="UniProtKB-EC"/>
</dbReference>
<keyword evidence="3" id="KW-0436">Ligase</keyword>
<dbReference type="GO" id="GO:0004113">
    <property type="term" value="F:2',3'-cyclic-nucleotide 3'-phosphodiesterase activity"/>
    <property type="evidence" value="ECO:0007669"/>
    <property type="project" value="InterPro"/>
</dbReference>
<dbReference type="HAMAP" id="MF_01940">
    <property type="entry name" value="RNA_CPDase"/>
    <property type="match status" value="1"/>
</dbReference>
<proteinExistence type="inferred from homology"/>
<dbReference type="RefSeq" id="WP_093142800.1">
    <property type="nucleotide sequence ID" value="NZ_FOXF01000035.1"/>
</dbReference>
<evidence type="ECO:0000313" key="4">
    <source>
        <dbReference type="Proteomes" id="UP000243745"/>
    </source>
</evidence>
<feature type="short sequence motif" description="HXTX 1" evidence="2">
    <location>
        <begin position="40"/>
        <end position="43"/>
    </location>
</feature>
<comment type="catalytic activity">
    <reaction evidence="2">
        <text>a 3'-end 2',3'-cyclophospho-ribonucleotide-RNA + H2O = a 3'-end 2'-phospho-ribonucleotide-RNA + H(+)</text>
        <dbReference type="Rhea" id="RHEA:11828"/>
        <dbReference type="Rhea" id="RHEA-COMP:10464"/>
        <dbReference type="Rhea" id="RHEA-COMP:17353"/>
        <dbReference type="ChEBI" id="CHEBI:15377"/>
        <dbReference type="ChEBI" id="CHEBI:15378"/>
        <dbReference type="ChEBI" id="CHEBI:83064"/>
        <dbReference type="ChEBI" id="CHEBI:173113"/>
        <dbReference type="EC" id="3.1.4.58"/>
    </reaction>
</comment>
<dbReference type="PANTHER" id="PTHR35561">
    <property type="entry name" value="RNA 2',3'-CYCLIC PHOSPHODIESTERASE"/>
    <property type="match status" value="1"/>
</dbReference>
<dbReference type="NCBIfam" id="TIGR02258">
    <property type="entry name" value="2_5_ligase"/>
    <property type="match status" value="1"/>
</dbReference>
<reference evidence="3 4" key="1">
    <citation type="submission" date="2016-10" db="EMBL/GenBank/DDBJ databases">
        <authorList>
            <person name="Varghese N."/>
            <person name="Submissions S."/>
        </authorList>
    </citation>
    <scope>NUCLEOTIDE SEQUENCE [LARGE SCALE GENOMIC DNA]</scope>
    <source>
        <strain evidence="3 4">DSM 1361</strain>
    </source>
</reference>
<dbReference type="Pfam" id="PF13563">
    <property type="entry name" value="2_5_RNA_ligase2"/>
    <property type="match status" value="1"/>
</dbReference>
<dbReference type="SUPFAM" id="SSF55144">
    <property type="entry name" value="LigT-like"/>
    <property type="match status" value="1"/>
</dbReference>
<feature type="short sequence motif" description="HXTX 2" evidence="2">
    <location>
        <begin position="117"/>
        <end position="120"/>
    </location>
</feature>
<feature type="active site" description="Proton acceptor" evidence="2">
    <location>
        <position position="117"/>
    </location>
</feature>
<evidence type="ECO:0000256" key="2">
    <source>
        <dbReference type="HAMAP-Rule" id="MF_01940"/>
    </source>
</evidence>
<dbReference type="EMBL" id="FOXF01000035">
    <property type="protein sequence ID" value="SFP54655.1"/>
    <property type="molecule type" value="Genomic_DNA"/>
</dbReference>
<protein>
    <recommendedName>
        <fullName evidence="2">RNA 2',3'-cyclic phosphodiesterase</fullName>
        <shortName evidence="2">RNA 2',3'-CPDase</shortName>
        <ecNumber evidence="2">3.1.4.58</ecNumber>
    </recommendedName>
</protein>
<gene>
    <name evidence="3" type="ORF">SAMN02910344_01684</name>
</gene>
<dbReference type="InterPro" id="IPR004175">
    <property type="entry name" value="RNA_CPDase"/>
</dbReference>